<dbReference type="GO" id="GO:0016787">
    <property type="term" value="F:hydrolase activity"/>
    <property type="evidence" value="ECO:0007669"/>
    <property type="project" value="UniProtKB-KW"/>
</dbReference>
<dbReference type="Gene3D" id="3.40.50.1820">
    <property type="entry name" value="alpha/beta hydrolase"/>
    <property type="match status" value="1"/>
</dbReference>
<accession>A0A1V9G619</accession>
<evidence type="ECO:0000256" key="1">
    <source>
        <dbReference type="ARBA" id="ARBA00022801"/>
    </source>
</evidence>
<keyword evidence="4" id="KW-1185">Reference proteome</keyword>
<keyword evidence="1" id="KW-0378">Hydrolase</keyword>
<protein>
    <recommendedName>
        <fullName evidence="2">BD-FAE-like domain-containing protein</fullName>
    </recommendedName>
</protein>
<dbReference type="SUPFAM" id="SSF53474">
    <property type="entry name" value="alpha/beta-Hydrolases"/>
    <property type="match status" value="1"/>
</dbReference>
<reference evidence="3 4" key="1">
    <citation type="submission" date="2016-03" db="EMBL/GenBank/DDBJ databases">
        <title>Niastella vici sp. nov., isolated from farmland soil.</title>
        <authorList>
            <person name="Chen L."/>
            <person name="Wang D."/>
            <person name="Yang S."/>
            <person name="Wang G."/>
        </authorList>
    </citation>
    <scope>NUCLEOTIDE SEQUENCE [LARGE SCALE GENOMIC DNA]</scope>
    <source>
        <strain evidence="3 4">DJ57</strain>
    </source>
</reference>
<proteinExistence type="predicted"/>
<dbReference type="STRING" id="1703345.A3860_15145"/>
<sequence length="316" mass="35552">MSFAAYTQAKHVDGFSAYPDTSYTTWSAFVSTRKTHPEIQIIPELNSKKIVKKWFEYGELLGGKIVLSMEAFYPAQQSSQKRAAIVIIHGGGWRSGNPFQHNPLAQHLAARGYICFTPEYSLSTHYQYPQAIYDLKKALRWVVQHAGKYNIDTAKIAVLGFSAGGELAAFLGTTVGDPKFEGYLRRKEKPAPVHAVVDIDGTLSFTHPESGEGDDSKKISAATYWLGYSKKDSLALWEEASPLTHVGPHTPPTLFINSSVARMHAGREDFIRVLNQYKIYSEIKTFENAPHSFCLFDPWFQPTVTYIDDFLKRVFK</sequence>
<dbReference type="InterPro" id="IPR050300">
    <property type="entry name" value="GDXG_lipolytic_enzyme"/>
</dbReference>
<feature type="domain" description="BD-FAE-like" evidence="2">
    <location>
        <begin position="72"/>
        <end position="257"/>
    </location>
</feature>
<organism evidence="3 4">
    <name type="scientific">Niastella vici</name>
    <dbReference type="NCBI Taxonomy" id="1703345"/>
    <lineage>
        <taxon>Bacteria</taxon>
        <taxon>Pseudomonadati</taxon>
        <taxon>Bacteroidota</taxon>
        <taxon>Chitinophagia</taxon>
        <taxon>Chitinophagales</taxon>
        <taxon>Chitinophagaceae</taxon>
        <taxon>Niastella</taxon>
    </lineage>
</organism>
<gene>
    <name evidence="3" type="ORF">A3860_15145</name>
</gene>
<evidence type="ECO:0000313" key="4">
    <source>
        <dbReference type="Proteomes" id="UP000192796"/>
    </source>
</evidence>
<dbReference type="Pfam" id="PF20434">
    <property type="entry name" value="BD-FAE"/>
    <property type="match status" value="1"/>
</dbReference>
<dbReference type="AlphaFoldDB" id="A0A1V9G619"/>
<evidence type="ECO:0000313" key="3">
    <source>
        <dbReference type="EMBL" id="OQP66085.1"/>
    </source>
</evidence>
<dbReference type="PANTHER" id="PTHR48081">
    <property type="entry name" value="AB HYDROLASE SUPERFAMILY PROTEIN C4A8.06C"/>
    <property type="match status" value="1"/>
</dbReference>
<dbReference type="InterPro" id="IPR029058">
    <property type="entry name" value="AB_hydrolase_fold"/>
</dbReference>
<dbReference type="Proteomes" id="UP000192796">
    <property type="component" value="Unassembled WGS sequence"/>
</dbReference>
<dbReference type="EMBL" id="LVYD01000013">
    <property type="protein sequence ID" value="OQP66085.1"/>
    <property type="molecule type" value="Genomic_DNA"/>
</dbReference>
<evidence type="ECO:0000259" key="2">
    <source>
        <dbReference type="Pfam" id="PF20434"/>
    </source>
</evidence>
<dbReference type="InterPro" id="IPR049492">
    <property type="entry name" value="BD-FAE-like_dom"/>
</dbReference>
<name>A0A1V9G619_9BACT</name>
<comment type="caution">
    <text evidence="3">The sequence shown here is derived from an EMBL/GenBank/DDBJ whole genome shotgun (WGS) entry which is preliminary data.</text>
</comment>